<dbReference type="GO" id="GO:0005886">
    <property type="term" value="C:plasma membrane"/>
    <property type="evidence" value="ECO:0007669"/>
    <property type="project" value="UniProtKB-SubCell"/>
</dbReference>
<dbReference type="Proteomes" id="UP000004913">
    <property type="component" value="Unassembled WGS sequence"/>
</dbReference>
<accession>F5J0C1</accession>
<keyword evidence="2" id="KW-1003">Cell membrane</keyword>
<evidence type="ECO:0000313" key="10">
    <source>
        <dbReference type="Proteomes" id="UP000004913"/>
    </source>
</evidence>
<keyword evidence="10" id="KW-1185">Reference proteome</keyword>
<dbReference type="RefSeq" id="WP_006800318.1">
    <property type="nucleotide sequence ID" value="NZ_GL891985.1"/>
</dbReference>
<evidence type="ECO:0000256" key="5">
    <source>
        <dbReference type="ARBA" id="ARBA00022692"/>
    </source>
</evidence>
<feature type="transmembrane region" description="Helical" evidence="8">
    <location>
        <begin position="357"/>
        <end position="374"/>
    </location>
</feature>
<evidence type="ECO:0000313" key="9">
    <source>
        <dbReference type="EMBL" id="EGK00999.1"/>
    </source>
</evidence>
<feature type="transmembrane region" description="Helical" evidence="8">
    <location>
        <begin position="225"/>
        <end position="242"/>
    </location>
</feature>
<dbReference type="PANTHER" id="PTHR33908">
    <property type="entry name" value="MANNOSYLTRANSFERASE YKCB-RELATED"/>
    <property type="match status" value="1"/>
</dbReference>
<dbReference type="PANTHER" id="PTHR33908:SF11">
    <property type="entry name" value="MEMBRANE PROTEIN"/>
    <property type="match status" value="1"/>
</dbReference>
<proteinExistence type="predicted"/>
<feature type="transmembrane region" description="Helical" evidence="8">
    <location>
        <begin position="151"/>
        <end position="173"/>
    </location>
</feature>
<dbReference type="STRING" id="742766.HMPREF9455_02788"/>
<name>F5J0C1_9BACT</name>
<dbReference type="EMBL" id="ADLV01000032">
    <property type="protein sequence ID" value="EGK00999.1"/>
    <property type="molecule type" value="Genomic_DNA"/>
</dbReference>
<keyword evidence="7 8" id="KW-0472">Membrane</keyword>
<feature type="transmembrane region" description="Helical" evidence="8">
    <location>
        <begin position="319"/>
        <end position="337"/>
    </location>
</feature>
<evidence type="ECO:0000256" key="8">
    <source>
        <dbReference type="SAM" id="Phobius"/>
    </source>
</evidence>
<dbReference type="OrthoDB" id="995082at2"/>
<evidence type="ECO:0000256" key="7">
    <source>
        <dbReference type="ARBA" id="ARBA00023136"/>
    </source>
</evidence>
<feature type="transmembrane region" description="Helical" evidence="8">
    <location>
        <begin position="180"/>
        <end position="213"/>
    </location>
</feature>
<evidence type="ECO:0000256" key="3">
    <source>
        <dbReference type="ARBA" id="ARBA00022676"/>
    </source>
</evidence>
<sequence>MTIKHIDRKTKFRIFLVFFFLISLLATLYYTLASDYPGVDYYFHLRRFNVLIQALSDGQYPFYIDTTLIESYGYNVKSFYPDLILLPFAFIGIFTGALFAYNLMLFTATFLCGVFTYKLAERIYNSPFTAVISAILFTFCLYRMFDIYHRAALGEILSFTFVPIVFLGLYEILKGDYKKWYILTIGISLMIYTHLISSVLIFILILLFCVISYKSFLDNPKRLLFLILSGLISLPIVASYIIPMLEQISSNSFKFNSHVGELWRGQLAISALIKGLLGGIVFQNRMVIYGSGIGVLLFAPILLRFFVKEKSEKLYMTDIIVIIGIFLIFTTTYLFPWSSPYLQFFQFIQFPWRWLEFSSFSFAIAGGFYLSQIVTSQRNRIVTCTVVIILSFLSTINYINHFEREYTEGKVSPWEEEYLTEEPTIHNSYYIIGGEYLPAKVPSIFYIHDRGDSISVNNADSKISRFKREDTILKFTVNIAEADSLTLPLIYYKGYTALLNNKDLPITQSTHGLIQIPVNETGNVKVYYEGTIIQKVSFGISILAIFALCIYILIQRRKKPFKT</sequence>
<dbReference type="AlphaFoldDB" id="F5J0C1"/>
<feature type="transmembrane region" description="Helical" evidence="8">
    <location>
        <begin position="12"/>
        <end position="32"/>
    </location>
</feature>
<feature type="transmembrane region" description="Helical" evidence="8">
    <location>
        <begin position="532"/>
        <end position="554"/>
    </location>
</feature>
<dbReference type="InterPro" id="IPR050297">
    <property type="entry name" value="LipidA_mod_glycosyltrf_83"/>
</dbReference>
<keyword evidence="6 8" id="KW-1133">Transmembrane helix</keyword>
<feature type="transmembrane region" description="Helical" evidence="8">
    <location>
        <begin position="84"/>
        <end position="115"/>
    </location>
</feature>
<organism evidence="9 10">
    <name type="scientific">Dysgonomonas gadei ATCC BAA-286</name>
    <dbReference type="NCBI Taxonomy" id="742766"/>
    <lineage>
        <taxon>Bacteria</taxon>
        <taxon>Pseudomonadati</taxon>
        <taxon>Bacteroidota</taxon>
        <taxon>Bacteroidia</taxon>
        <taxon>Bacteroidales</taxon>
        <taxon>Dysgonomonadaceae</taxon>
        <taxon>Dysgonomonas</taxon>
    </lineage>
</organism>
<dbReference type="eggNOG" id="COG5617">
    <property type="taxonomic scope" value="Bacteria"/>
</dbReference>
<reference evidence="9 10" key="1">
    <citation type="submission" date="2011-04" db="EMBL/GenBank/DDBJ databases">
        <title>The Genome Sequence of Dysgonomonas gadei ATCC BAA-286.</title>
        <authorList>
            <consortium name="The Broad Institute Genome Sequencing Platform"/>
            <person name="Earl A."/>
            <person name="Ward D."/>
            <person name="Feldgarden M."/>
            <person name="Gevers D."/>
            <person name="Pudlo N."/>
            <person name="Martens E."/>
            <person name="Allen-Vercoe E."/>
            <person name="Young S.K."/>
            <person name="Zeng Q."/>
            <person name="Gargeya S."/>
            <person name="Fitzgerald M."/>
            <person name="Haas B."/>
            <person name="Abouelleil A."/>
            <person name="Alvarado L."/>
            <person name="Arachchi H.M."/>
            <person name="Berlin A."/>
            <person name="Brown A."/>
            <person name="Chapman S.B."/>
            <person name="Chen Z."/>
            <person name="Dunbar C."/>
            <person name="Freedman E."/>
            <person name="Gearin G."/>
            <person name="Gellesch M."/>
            <person name="Goldberg J."/>
            <person name="Griggs A."/>
            <person name="Gujja S."/>
            <person name="Heiman D."/>
            <person name="Howarth C."/>
            <person name="Larson L."/>
            <person name="Lui A."/>
            <person name="MacDonald P.J.P."/>
            <person name="Mehta T."/>
            <person name="Montmayeur A."/>
            <person name="Murphy C."/>
            <person name="Neiman D."/>
            <person name="Pearson M."/>
            <person name="Priest M."/>
            <person name="Roberts A."/>
            <person name="Saif S."/>
            <person name="Shea T."/>
            <person name="Shenoy N."/>
            <person name="Sisk P."/>
            <person name="Stolte C."/>
            <person name="Sykes S."/>
            <person name="Yandava C."/>
            <person name="Wortman J."/>
            <person name="Nusbaum C."/>
            <person name="Birren B."/>
        </authorList>
    </citation>
    <scope>NUCLEOTIDE SEQUENCE [LARGE SCALE GENOMIC DNA]</scope>
    <source>
        <strain evidence="9 10">ATCC BAA-286</strain>
    </source>
</reference>
<feature type="transmembrane region" description="Helical" evidence="8">
    <location>
        <begin position="288"/>
        <end position="307"/>
    </location>
</feature>
<dbReference type="GO" id="GO:0009103">
    <property type="term" value="P:lipopolysaccharide biosynthetic process"/>
    <property type="evidence" value="ECO:0007669"/>
    <property type="project" value="UniProtKB-ARBA"/>
</dbReference>
<comment type="subcellular location">
    <subcellularLocation>
        <location evidence="1">Cell membrane</location>
        <topology evidence="1">Multi-pass membrane protein</topology>
    </subcellularLocation>
</comment>
<keyword evidence="4" id="KW-0808">Transferase</keyword>
<keyword evidence="5 8" id="KW-0812">Transmembrane</keyword>
<comment type="caution">
    <text evidence="9">The sequence shown here is derived from an EMBL/GenBank/DDBJ whole genome shotgun (WGS) entry which is preliminary data.</text>
</comment>
<evidence type="ECO:0000256" key="1">
    <source>
        <dbReference type="ARBA" id="ARBA00004651"/>
    </source>
</evidence>
<evidence type="ECO:0000256" key="6">
    <source>
        <dbReference type="ARBA" id="ARBA00022989"/>
    </source>
</evidence>
<keyword evidence="3" id="KW-0328">Glycosyltransferase</keyword>
<evidence type="ECO:0000256" key="2">
    <source>
        <dbReference type="ARBA" id="ARBA00022475"/>
    </source>
</evidence>
<evidence type="ECO:0008006" key="11">
    <source>
        <dbReference type="Google" id="ProtNLM"/>
    </source>
</evidence>
<gene>
    <name evidence="9" type="ORF">HMPREF9455_02788</name>
</gene>
<dbReference type="HOGENOM" id="CLU_029426_1_0_10"/>
<protein>
    <recommendedName>
        <fullName evidence="11">Membrane protein 6-pyruvoyl-tetrahydropterin synthase-related domain-containing protein</fullName>
    </recommendedName>
</protein>
<feature type="transmembrane region" description="Helical" evidence="8">
    <location>
        <begin position="381"/>
        <end position="399"/>
    </location>
</feature>
<dbReference type="GO" id="GO:0016763">
    <property type="term" value="F:pentosyltransferase activity"/>
    <property type="evidence" value="ECO:0007669"/>
    <property type="project" value="TreeGrafter"/>
</dbReference>
<evidence type="ECO:0000256" key="4">
    <source>
        <dbReference type="ARBA" id="ARBA00022679"/>
    </source>
</evidence>